<evidence type="ECO:0000313" key="5">
    <source>
        <dbReference type="Proteomes" id="UP000251571"/>
    </source>
</evidence>
<evidence type="ECO:0000256" key="1">
    <source>
        <dbReference type="SAM" id="MobiDB-lite"/>
    </source>
</evidence>
<evidence type="ECO:0000313" key="4">
    <source>
        <dbReference type="Proteomes" id="UP000245839"/>
    </source>
</evidence>
<dbReference type="Proteomes" id="UP000245839">
    <property type="component" value="Unassembled WGS sequence"/>
</dbReference>
<evidence type="ECO:0000313" key="3">
    <source>
        <dbReference type="EMBL" id="SSA38194.1"/>
    </source>
</evidence>
<dbReference type="InterPro" id="IPR016039">
    <property type="entry name" value="Thiolase-like"/>
</dbReference>
<sequence length="217" mass="22413">MDAFICDGLRMPIARFGGVLSPMHADALVAHPVRALLARRAFGPAAMEEGGPGDVGQSLVRHAVAAGAGGVEGESAPVEISQRKGPELIFDRNADTPARLRGGNGLDLTVTAGQDSGVNAEAAAHIASGEALRQQDLTPMPRLDGTVSVGRTIAEMGVIAFSESLAPRASVGGSRARPARRCPPSERPRRRHRDGPAAGHVGRAALSRGAATVLEWS</sequence>
<gene>
    <name evidence="2" type="ORF">BCF38_101325</name>
    <name evidence="3" type="ORF">SAMN05421539_101325</name>
</gene>
<dbReference type="EMBL" id="UETC01000001">
    <property type="protein sequence ID" value="SSA38194.1"/>
    <property type="molecule type" value="Genomic_DNA"/>
</dbReference>
<dbReference type="AlphaFoldDB" id="A0A2Y9A1B9"/>
<reference evidence="3 5" key="1">
    <citation type="submission" date="2016-10" db="EMBL/GenBank/DDBJ databases">
        <authorList>
            <person name="Cai Z."/>
        </authorList>
    </citation>
    <scope>NUCLEOTIDE SEQUENCE [LARGE SCALE GENOMIC DNA]</scope>
    <source>
        <strain evidence="3 5">DSM 25227</strain>
    </source>
</reference>
<accession>A0A2Y9A1B9</accession>
<organism evidence="3 5">
    <name type="scientific">Jannaschia seohaensis</name>
    <dbReference type="NCBI Taxonomy" id="475081"/>
    <lineage>
        <taxon>Bacteria</taxon>
        <taxon>Pseudomonadati</taxon>
        <taxon>Pseudomonadota</taxon>
        <taxon>Alphaproteobacteria</taxon>
        <taxon>Rhodobacterales</taxon>
        <taxon>Roseobacteraceae</taxon>
        <taxon>Jannaschia</taxon>
    </lineage>
</organism>
<evidence type="ECO:0000313" key="2">
    <source>
        <dbReference type="EMBL" id="PWJ21916.1"/>
    </source>
</evidence>
<dbReference type="GO" id="GO:0016746">
    <property type="term" value="F:acyltransferase activity"/>
    <property type="evidence" value="ECO:0007669"/>
    <property type="project" value="InterPro"/>
</dbReference>
<proteinExistence type="predicted"/>
<protein>
    <submittedName>
        <fullName evidence="3">Uncharacterized protein</fullName>
    </submittedName>
</protein>
<dbReference type="Gene3D" id="3.40.47.10">
    <property type="match status" value="1"/>
</dbReference>
<feature type="region of interest" description="Disordered" evidence="1">
    <location>
        <begin position="167"/>
        <end position="204"/>
    </location>
</feature>
<dbReference type="Proteomes" id="UP000251571">
    <property type="component" value="Unassembled WGS sequence"/>
</dbReference>
<reference evidence="2 4" key="2">
    <citation type="submission" date="2018-03" db="EMBL/GenBank/DDBJ databases">
        <title>Genomic Encyclopedia of Archaeal and Bacterial Type Strains, Phase II (KMG-II): from individual species to whole genera.</title>
        <authorList>
            <person name="Goeker M."/>
        </authorList>
    </citation>
    <scope>NUCLEOTIDE SEQUENCE [LARGE SCALE GENOMIC DNA]</scope>
    <source>
        <strain evidence="2 4">DSM 25227</strain>
    </source>
</reference>
<dbReference type="EMBL" id="QGDJ01000001">
    <property type="protein sequence ID" value="PWJ21916.1"/>
    <property type="molecule type" value="Genomic_DNA"/>
</dbReference>
<keyword evidence="4" id="KW-1185">Reference proteome</keyword>
<name>A0A2Y9A1B9_9RHOB</name>
<dbReference type="RefSeq" id="WP_109562524.1">
    <property type="nucleotide sequence ID" value="NZ_QGDJ01000001.1"/>
</dbReference>